<feature type="domain" description="3-octaprenyl-4-hydroxybenzoate carboxy-lyase-like N-terminal" evidence="2">
    <location>
        <begin position="10"/>
        <end position="89"/>
    </location>
</feature>
<dbReference type="SUPFAM" id="SSF50475">
    <property type="entry name" value="FMN-binding split barrel"/>
    <property type="match status" value="1"/>
</dbReference>
<dbReference type="InterPro" id="IPR048304">
    <property type="entry name" value="UbiD_Rift_dom"/>
</dbReference>
<dbReference type="PANTHER" id="PTHR30108:SF17">
    <property type="entry name" value="FERULIC ACID DECARBOXYLASE 1"/>
    <property type="match status" value="1"/>
</dbReference>
<feature type="domain" description="3-octaprenyl-4-hydroxybenzoate carboxy-lyase-like Rift-related" evidence="1">
    <location>
        <begin position="104"/>
        <end position="298"/>
    </location>
</feature>
<dbReference type="EMBL" id="CP104064">
    <property type="protein sequence ID" value="WAH35657.1"/>
    <property type="molecule type" value="Genomic_DNA"/>
</dbReference>
<proteinExistence type="predicted"/>
<evidence type="ECO:0000259" key="1">
    <source>
        <dbReference type="Pfam" id="PF01977"/>
    </source>
</evidence>
<evidence type="ECO:0000313" key="4">
    <source>
        <dbReference type="EMBL" id="WAH35657.1"/>
    </source>
</evidence>
<reference evidence="4" key="1">
    <citation type="submission" date="2022-08" db="EMBL/GenBank/DDBJ databases">
        <title>Alicyclobacillus dauci DSM2870, complete genome.</title>
        <authorList>
            <person name="Wang Q."/>
            <person name="Cai R."/>
            <person name="Wang Z."/>
        </authorList>
    </citation>
    <scope>NUCLEOTIDE SEQUENCE</scope>
    <source>
        <strain evidence="4">DSM 28700</strain>
    </source>
</reference>
<evidence type="ECO:0000313" key="5">
    <source>
        <dbReference type="Proteomes" id="UP001164803"/>
    </source>
</evidence>
<evidence type="ECO:0000259" key="3">
    <source>
        <dbReference type="Pfam" id="PF20696"/>
    </source>
</evidence>
<dbReference type="Pfam" id="PF20695">
    <property type="entry name" value="UbiD_N"/>
    <property type="match status" value="1"/>
</dbReference>
<dbReference type="Pfam" id="PF01977">
    <property type="entry name" value="UbiD"/>
    <property type="match status" value="1"/>
</dbReference>
<gene>
    <name evidence="4" type="ORF">NZD86_15420</name>
</gene>
<evidence type="ECO:0000259" key="2">
    <source>
        <dbReference type="Pfam" id="PF20695"/>
    </source>
</evidence>
<dbReference type="RefSeq" id="WP_268042940.1">
    <property type="nucleotide sequence ID" value="NZ_CP104064.1"/>
</dbReference>
<sequence length="470" mass="52784">MGYRDLREYLDALKYAGKLKVIDREVDKDWEISAVGRVAFQSIPETERPALMFTNVKGHTAPVVFGILGGSRSIYAKALDTEFESVQQKWSDAQNNPIPPRLVTTGPCKENILKNEEIDIFKFPVPTWTVGEDPAPYLTSPFVFTRDPDTGVQNVGTYRVMLKGRNKLGVWVNFVQHARKHVDRYNERNEPTPVAIVLGTDPSIGLCSVSRMIYGLDELSVAGGLRGEAVDVVKCETNDLLVPATAEIVIEGFFRPNFLEEEGPFGEYPGYMGPKAMSYVMDITCITHRNNPIYQAFLSQMPPSESSMIRSIGREAGIYKHLVSDLRLPVKDVHLLEAGGAAAYLAISIKKEHEGQVRQVMLAAWSVDPTLGKFCVVVDDDIDIRDQFMLNWAMSWRVQPHKDVFIIEDLPAVRLDPSQAADDVPQLDPSRRVSSKMGIDATKKHKFPPIALPPQEHLDRVRANWDQYWS</sequence>
<dbReference type="PANTHER" id="PTHR30108">
    <property type="entry name" value="3-OCTAPRENYL-4-HYDROXYBENZOATE CARBOXY-LYASE-RELATED"/>
    <property type="match status" value="1"/>
</dbReference>
<name>A0ABY6YYJ3_9BACL</name>
<accession>A0ABY6YYJ3</accession>
<dbReference type="InterPro" id="IPR002830">
    <property type="entry name" value="UbiD"/>
</dbReference>
<dbReference type="SUPFAM" id="SSF143968">
    <property type="entry name" value="UbiD C-terminal domain-like"/>
    <property type="match status" value="1"/>
</dbReference>
<feature type="domain" description="3-octaprenyl-4-hydroxybenzoate carboxy-lyase-like C-terminal" evidence="3">
    <location>
        <begin position="308"/>
        <end position="441"/>
    </location>
</feature>
<dbReference type="Pfam" id="PF20696">
    <property type="entry name" value="UbiD_C"/>
    <property type="match status" value="1"/>
</dbReference>
<dbReference type="NCBIfam" id="TIGR00148">
    <property type="entry name" value="UbiD family decarboxylase"/>
    <property type="match status" value="1"/>
</dbReference>
<dbReference type="Gene3D" id="3.40.1670.10">
    <property type="entry name" value="UbiD C-terminal domain-like"/>
    <property type="match status" value="1"/>
</dbReference>
<keyword evidence="5" id="KW-1185">Reference proteome</keyword>
<protein>
    <submittedName>
        <fullName evidence="4">UbiD family decarboxylase</fullName>
    </submittedName>
</protein>
<dbReference type="Proteomes" id="UP001164803">
    <property type="component" value="Chromosome"/>
</dbReference>
<dbReference type="InterPro" id="IPR049381">
    <property type="entry name" value="UbiD-like_C"/>
</dbReference>
<organism evidence="4 5">
    <name type="scientific">Alicyclobacillus dauci</name>
    <dbReference type="NCBI Taxonomy" id="1475485"/>
    <lineage>
        <taxon>Bacteria</taxon>
        <taxon>Bacillati</taxon>
        <taxon>Bacillota</taxon>
        <taxon>Bacilli</taxon>
        <taxon>Bacillales</taxon>
        <taxon>Alicyclobacillaceae</taxon>
        <taxon>Alicyclobacillus</taxon>
    </lineage>
</organism>
<dbReference type="InterPro" id="IPR049383">
    <property type="entry name" value="UbiD-like_N"/>
</dbReference>